<dbReference type="GO" id="GO:0004798">
    <property type="term" value="F:dTMP kinase activity"/>
    <property type="evidence" value="ECO:0007669"/>
    <property type="project" value="UniProtKB-EC"/>
</dbReference>
<dbReference type="PANTHER" id="PTHR10344">
    <property type="entry name" value="THYMIDYLATE KINASE"/>
    <property type="match status" value="1"/>
</dbReference>
<evidence type="ECO:0000256" key="4">
    <source>
        <dbReference type="ARBA" id="ARBA00022679"/>
    </source>
</evidence>
<evidence type="ECO:0000256" key="6">
    <source>
        <dbReference type="ARBA" id="ARBA00022741"/>
    </source>
</evidence>
<dbReference type="Pfam" id="PF02223">
    <property type="entry name" value="Thymidylate_kin"/>
    <property type="match status" value="1"/>
</dbReference>
<dbReference type="PANTHER" id="PTHR10344:SF4">
    <property type="entry name" value="UMP-CMP KINASE 2, MITOCHONDRIAL"/>
    <property type="match status" value="1"/>
</dbReference>
<dbReference type="Proteomes" id="UP001218579">
    <property type="component" value="Unassembled WGS sequence"/>
</dbReference>
<evidence type="ECO:0000256" key="5">
    <source>
        <dbReference type="ARBA" id="ARBA00022727"/>
    </source>
</evidence>
<evidence type="ECO:0000259" key="12">
    <source>
        <dbReference type="Pfam" id="PF02223"/>
    </source>
</evidence>
<accession>A0ABT5HGX5</accession>
<dbReference type="HAMAP" id="MF_00165">
    <property type="entry name" value="Thymidylate_kinase"/>
    <property type="match status" value="1"/>
</dbReference>
<organism evidence="13 14">
    <name type="scientific">Asticcacaulis machinosus</name>
    <dbReference type="NCBI Taxonomy" id="2984211"/>
    <lineage>
        <taxon>Bacteria</taxon>
        <taxon>Pseudomonadati</taxon>
        <taxon>Pseudomonadota</taxon>
        <taxon>Alphaproteobacteria</taxon>
        <taxon>Caulobacterales</taxon>
        <taxon>Caulobacteraceae</taxon>
        <taxon>Asticcacaulis</taxon>
    </lineage>
</organism>
<keyword evidence="8 11" id="KW-0067">ATP-binding</keyword>
<evidence type="ECO:0000256" key="9">
    <source>
        <dbReference type="ARBA" id="ARBA00029962"/>
    </source>
</evidence>
<keyword evidence="4 11" id="KW-0808">Transferase</keyword>
<dbReference type="PROSITE" id="PS01331">
    <property type="entry name" value="THYMIDYLATE_KINASE"/>
    <property type="match status" value="1"/>
</dbReference>
<evidence type="ECO:0000256" key="3">
    <source>
        <dbReference type="ARBA" id="ARBA00017144"/>
    </source>
</evidence>
<comment type="function">
    <text evidence="11">Phosphorylation of dTMP to form dTDP in both de novo and salvage pathways of dTTP synthesis.</text>
</comment>
<feature type="binding site" evidence="11">
    <location>
        <begin position="10"/>
        <end position="17"/>
    </location>
    <ligand>
        <name>ATP</name>
        <dbReference type="ChEBI" id="CHEBI:30616"/>
    </ligand>
</feature>
<gene>
    <name evidence="11 13" type="primary">tmk</name>
    <name evidence="13" type="ORF">PQU98_01845</name>
</gene>
<dbReference type="InterPro" id="IPR027417">
    <property type="entry name" value="P-loop_NTPase"/>
</dbReference>
<dbReference type="EC" id="2.7.4.9" evidence="2 11"/>
<evidence type="ECO:0000313" key="14">
    <source>
        <dbReference type="Proteomes" id="UP001218579"/>
    </source>
</evidence>
<evidence type="ECO:0000256" key="10">
    <source>
        <dbReference type="ARBA" id="ARBA00048743"/>
    </source>
</evidence>
<dbReference type="InterPro" id="IPR018095">
    <property type="entry name" value="Thymidylate_kin_CS"/>
</dbReference>
<dbReference type="Gene3D" id="3.40.50.300">
    <property type="entry name" value="P-loop containing nucleotide triphosphate hydrolases"/>
    <property type="match status" value="1"/>
</dbReference>
<comment type="similarity">
    <text evidence="1 11">Belongs to the thymidylate kinase family.</text>
</comment>
<evidence type="ECO:0000256" key="8">
    <source>
        <dbReference type="ARBA" id="ARBA00022840"/>
    </source>
</evidence>
<dbReference type="CDD" id="cd01672">
    <property type="entry name" value="TMPK"/>
    <property type="match status" value="1"/>
</dbReference>
<evidence type="ECO:0000256" key="2">
    <source>
        <dbReference type="ARBA" id="ARBA00012980"/>
    </source>
</evidence>
<keyword evidence="6 11" id="KW-0547">Nucleotide-binding</keyword>
<comment type="caution">
    <text evidence="13">The sequence shown here is derived from an EMBL/GenBank/DDBJ whole genome shotgun (WGS) entry which is preliminary data.</text>
</comment>
<feature type="domain" description="Thymidylate kinase-like" evidence="12">
    <location>
        <begin position="8"/>
        <end position="198"/>
    </location>
</feature>
<evidence type="ECO:0000313" key="13">
    <source>
        <dbReference type="EMBL" id="MDC7674859.1"/>
    </source>
</evidence>
<evidence type="ECO:0000256" key="11">
    <source>
        <dbReference type="HAMAP-Rule" id="MF_00165"/>
    </source>
</evidence>
<keyword evidence="5 11" id="KW-0545">Nucleotide biosynthesis</keyword>
<protein>
    <recommendedName>
        <fullName evidence="3 11">Thymidylate kinase</fullName>
        <ecNumber evidence="2 11">2.7.4.9</ecNumber>
    </recommendedName>
    <alternativeName>
        <fullName evidence="9 11">dTMP kinase</fullName>
    </alternativeName>
</protein>
<sequence>MRGKFITFEGGEGAGKSTQVKILVKRLRDQGLEVVQTREPGGSPGAEALRDLLVKGDATRWSPVSEALMMYASRADHLEKVIRPALDRGAWVVCDRFADSTRAYQGAGGGISPEFIEQIDKAVVGDSQPDLVLIMDMPVEAGLARAKGRGGDEDRFEAKGLAFHERLRQGFLKRAAMAPERYKIIDADQSIELISSDIWSIASTHFPELRGA</sequence>
<keyword evidence="7 11" id="KW-0418">Kinase</keyword>
<proteinExistence type="inferred from homology"/>
<dbReference type="RefSeq" id="WP_272743171.1">
    <property type="nucleotide sequence ID" value="NZ_JAQQKV010000001.1"/>
</dbReference>
<evidence type="ECO:0000256" key="1">
    <source>
        <dbReference type="ARBA" id="ARBA00009776"/>
    </source>
</evidence>
<dbReference type="EMBL" id="JAQQKV010000001">
    <property type="protein sequence ID" value="MDC7674859.1"/>
    <property type="molecule type" value="Genomic_DNA"/>
</dbReference>
<name>A0ABT5HGX5_9CAUL</name>
<dbReference type="InterPro" id="IPR018094">
    <property type="entry name" value="Thymidylate_kinase"/>
</dbReference>
<dbReference type="SUPFAM" id="SSF52540">
    <property type="entry name" value="P-loop containing nucleoside triphosphate hydrolases"/>
    <property type="match status" value="1"/>
</dbReference>
<reference evidence="13 14" key="1">
    <citation type="submission" date="2023-01" db="EMBL/GenBank/DDBJ databases">
        <title>Novel species of the genus Asticcacaulis isolated from rivers.</title>
        <authorList>
            <person name="Lu H."/>
        </authorList>
    </citation>
    <scope>NUCLEOTIDE SEQUENCE [LARGE SCALE GENOMIC DNA]</scope>
    <source>
        <strain evidence="13 14">LKC15W</strain>
    </source>
</reference>
<evidence type="ECO:0000256" key="7">
    <source>
        <dbReference type="ARBA" id="ARBA00022777"/>
    </source>
</evidence>
<keyword evidence="14" id="KW-1185">Reference proteome</keyword>
<dbReference type="NCBIfam" id="TIGR00041">
    <property type="entry name" value="DTMP_kinase"/>
    <property type="match status" value="1"/>
</dbReference>
<comment type="catalytic activity">
    <reaction evidence="10 11">
        <text>dTMP + ATP = dTDP + ADP</text>
        <dbReference type="Rhea" id="RHEA:13517"/>
        <dbReference type="ChEBI" id="CHEBI:30616"/>
        <dbReference type="ChEBI" id="CHEBI:58369"/>
        <dbReference type="ChEBI" id="CHEBI:63528"/>
        <dbReference type="ChEBI" id="CHEBI:456216"/>
        <dbReference type="EC" id="2.7.4.9"/>
    </reaction>
</comment>
<dbReference type="InterPro" id="IPR039430">
    <property type="entry name" value="Thymidylate_kin-like_dom"/>
</dbReference>